<evidence type="ECO:0000313" key="3">
    <source>
        <dbReference type="Proteomes" id="UP000016801"/>
    </source>
</evidence>
<sequence>MREHAVGKEDVQQTALTKLSLMKIFPTRISLPKEPSYFIGKDPADLPAEGFDSGNLPEEPASYCVLYFEKEDFDTEQNQPEGSLSERMLAFEENQPVNDTEDSSDDDLTVTENPTASVNARASDADT</sequence>
<organism evidence="2 3">
    <name type="scientific">Claviceps purpurea (strain 20.1)</name>
    <name type="common">Ergot fungus</name>
    <name type="synonym">Sphacelia segetum</name>
    <dbReference type="NCBI Taxonomy" id="1111077"/>
    <lineage>
        <taxon>Eukaryota</taxon>
        <taxon>Fungi</taxon>
        <taxon>Dikarya</taxon>
        <taxon>Ascomycota</taxon>
        <taxon>Pezizomycotina</taxon>
        <taxon>Sordariomycetes</taxon>
        <taxon>Hypocreomycetidae</taxon>
        <taxon>Hypocreales</taxon>
        <taxon>Clavicipitaceae</taxon>
        <taxon>Claviceps</taxon>
    </lineage>
</organism>
<evidence type="ECO:0000313" key="2">
    <source>
        <dbReference type="EMBL" id="CCE34092.1"/>
    </source>
</evidence>
<dbReference type="EMBL" id="CAGA01000075">
    <property type="protein sequence ID" value="CCE34092.1"/>
    <property type="molecule type" value="Genomic_DNA"/>
</dbReference>
<feature type="region of interest" description="Disordered" evidence="1">
    <location>
        <begin position="72"/>
        <end position="127"/>
    </location>
</feature>
<dbReference type="AlphaFoldDB" id="M1VYJ1"/>
<keyword evidence="3" id="KW-1185">Reference proteome</keyword>
<dbReference type="Proteomes" id="UP000016801">
    <property type="component" value="Unassembled WGS sequence"/>
</dbReference>
<feature type="compositionally biased region" description="Polar residues" evidence="1">
    <location>
        <begin position="110"/>
        <end position="120"/>
    </location>
</feature>
<evidence type="ECO:0000256" key="1">
    <source>
        <dbReference type="SAM" id="MobiDB-lite"/>
    </source>
</evidence>
<protein>
    <submittedName>
        <fullName evidence="2">Uncharacterized protein</fullName>
    </submittedName>
</protein>
<dbReference type="HOGENOM" id="CLU_1970318_0_0_1"/>
<name>M1VYJ1_CLAP2</name>
<accession>M1VYJ1</accession>
<dbReference type="VEuPathDB" id="FungiDB:CPUR_08024"/>
<reference evidence="2 3" key="1">
    <citation type="journal article" date="2013" name="PLoS Genet.">
        <title>Plant-symbiotic fungi as chemical engineers: Multi-genome analysis of the Clavicipitaceae reveals dynamics of alkaloid loci.</title>
        <authorList>
            <person name="Schardl C.L."/>
            <person name="Young C.A."/>
            <person name="Hesse U."/>
            <person name="Amyotte S.G."/>
            <person name="Andreeva K."/>
            <person name="Calie P.J."/>
            <person name="Fleetwood D.J."/>
            <person name="Haws D.C."/>
            <person name="Moore N."/>
            <person name="Oeser B."/>
            <person name="Panaccione D.G."/>
            <person name="Schweri K.K."/>
            <person name="Voisey C.R."/>
            <person name="Farman M.L."/>
            <person name="Jaromczyk J.W."/>
            <person name="Roe B.A."/>
            <person name="O'Sullivan D.M."/>
            <person name="Scott B."/>
            <person name="Tudzynski P."/>
            <person name="An Z."/>
            <person name="Arnaoudova E.G."/>
            <person name="Bullock C.T."/>
            <person name="Charlton N.D."/>
            <person name="Chen L."/>
            <person name="Cox M."/>
            <person name="Dinkins R.D."/>
            <person name="Florea S."/>
            <person name="Glenn A.E."/>
            <person name="Gordon A."/>
            <person name="Gueldener U."/>
            <person name="Harris D.R."/>
            <person name="Hollin W."/>
            <person name="Jaromczyk J."/>
            <person name="Johnson R.D."/>
            <person name="Khan A.K."/>
            <person name="Leistner E."/>
            <person name="Leuchtmann A."/>
            <person name="Li C."/>
            <person name="Liu J."/>
            <person name="Liu J."/>
            <person name="Liu M."/>
            <person name="Mace W."/>
            <person name="Machado C."/>
            <person name="Nagabhyru P."/>
            <person name="Pan J."/>
            <person name="Schmid J."/>
            <person name="Sugawara K."/>
            <person name="Steiner U."/>
            <person name="Takach J.E."/>
            <person name="Tanaka E."/>
            <person name="Webb J.S."/>
            <person name="Wilson E.V."/>
            <person name="Wiseman J.L."/>
            <person name="Yoshida R."/>
            <person name="Zeng Z."/>
        </authorList>
    </citation>
    <scope>NUCLEOTIDE SEQUENCE [LARGE SCALE GENOMIC DNA]</scope>
    <source>
        <strain evidence="2 3">20.1</strain>
    </source>
</reference>
<feature type="compositionally biased region" description="Acidic residues" evidence="1">
    <location>
        <begin position="99"/>
        <end position="109"/>
    </location>
</feature>
<comment type="caution">
    <text evidence="2">The sequence shown here is derived from an EMBL/GenBank/DDBJ whole genome shotgun (WGS) entry which is preliminary data.</text>
</comment>
<dbReference type="OrthoDB" id="10555390at2759"/>
<gene>
    <name evidence="2" type="ORF">CPUR_08024</name>
</gene>
<proteinExistence type="predicted"/>